<evidence type="ECO:0000313" key="1">
    <source>
        <dbReference type="EMBL" id="KAF2270636.1"/>
    </source>
</evidence>
<gene>
    <name evidence="1" type="ORF">CC78DRAFT_573929</name>
</gene>
<reference evidence="2" key="1">
    <citation type="journal article" date="2020" name="Stud. Mycol.">
        <title>101 Dothideomycetes genomes: A test case for predicting lifestyles and emergence of pathogens.</title>
        <authorList>
            <person name="Haridas S."/>
            <person name="Albert R."/>
            <person name="Binder M."/>
            <person name="Bloem J."/>
            <person name="LaButti K."/>
            <person name="Salamov A."/>
            <person name="Andreopoulos B."/>
            <person name="Baker S."/>
            <person name="Barry K."/>
            <person name="Bills G."/>
            <person name="Bluhm B."/>
            <person name="Cannon C."/>
            <person name="Castanera R."/>
            <person name="Culley D."/>
            <person name="Daum C."/>
            <person name="Ezra D."/>
            <person name="Gonzalez J."/>
            <person name="Henrissat B."/>
            <person name="Kuo A."/>
            <person name="Liang C."/>
            <person name="Lipzen A."/>
            <person name="Lutzoni F."/>
            <person name="Magnuson J."/>
            <person name="Mondo S."/>
            <person name="Nolan M."/>
            <person name="Ohm R."/>
            <person name="Pangilinan J."/>
            <person name="Park H.-J."/>
            <person name="Ramirez L."/>
            <person name="Alfaro M."/>
            <person name="Sun H."/>
            <person name="Tritt A."/>
            <person name="Yoshinaga Y."/>
            <person name="Zwiers L.-H."/>
            <person name="Turgeon B."/>
            <person name="Goodwin S."/>
            <person name="Spatafora J."/>
            <person name="Crous P."/>
            <person name="Grigoriev I."/>
        </authorList>
    </citation>
    <scope>NUCLEOTIDE SEQUENCE [LARGE SCALE GENOMIC DNA]</scope>
    <source>
        <strain evidence="2">CBS 304.66</strain>
    </source>
</reference>
<comment type="caution">
    <text evidence="1">The sequence shown here is derived from an EMBL/GenBank/DDBJ whole genome shotgun (WGS) entry which is preliminary data.</text>
</comment>
<keyword evidence="2" id="KW-1185">Reference proteome</keyword>
<protein>
    <submittedName>
        <fullName evidence="1">Uncharacterized protein</fullName>
    </submittedName>
</protein>
<proteinExistence type="predicted"/>
<dbReference type="AlphaFoldDB" id="A0A9P4TQL1"/>
<dbReference type="EMBL" id="ML986579">
    <property type="protein sequence ID" value="KAF2270636.1"/>
    <property type="molecule type" value="Genomic_DNA"/>
</dbReference>
<dbReference type="Proteomes" id="UP000800093">
    <property type="component" value="Unassembled WGS sequence"/>
</dbReference>
<name>A0A9P4TQL1_9PLEO</name>
<organism evidence="1 2">
    <name type="scientific">Lojkania enalia</name>
    <dbReference type="NCBI Taxonomy" id="147567"/>
    <lineage>
        <taxon>Eukaryota</taxon>
        <taxon>Fungi</taxon>
        <taxon>Dikarya</taxon>
        <taxon>Ascomycota</taxon>
        <taxon>Pezizomycotina</taxon>
        <taxon>Dothideomycetes</taxon>
        <taxon>Pleosporomycetidae</taxon>
        <taxon>Pleosporales</taxon>
        <taxon>Pleosporales incertae sedis</taxon>
        <taxon>Lojkania</taxon>
    </lineage>
</organism>
<accession>A0A9P4TQL1</accession>
<evidence type="ECO:0000313" key="2">
    <source>
        <dbReference type="Proteomes" id="UP000800093"/>
    </source>
</evidence>
<sequence>MVVTPVHATDETIYGTLRIKLQNECNNRKRNVVATLDDYIKRMEGSKMLQKEKVRTLAGVRGTRGRSKKRELQRRGHYSNVEEHAKVRVQGTQARLEGPGLEVEFWLERRLGGHQSECDDPRTIRPLHVSTPKAWPVRKHWDSCSAGTGARNLTKAGIRPSDCRDCTTAVRGIPARAHDLPSATKVFRAAAHEGKGMTASSDPYRLACAGRNA</sequence>